<dbReference type="PANTHER" id="PTHR43405:SF1">
    <property type="entry name" value="GLYCOSYL HYDROLASE DIGH"/>
    <property type="match status" value="1"/>
</dbReference>
<dbReference type="SMART" id="SM00060">
    <property type="entry name" value="FN3"/>
    <property type="match status" value="2"/>
</dbReference>
<dbReference type="InterPro" id="IPR035986">
    <property type="entry name" value="PKD_dom_sf"/>
</dbReference>
<dbReference type="Gene3D" id="3.20.20.80">
    <property type="entry name" value="Glycosidases"/>
    <property type="match status" value="1"/>
</dbReference>
<dbReference type="InterPro" id="IPR003790">
    <property type="entry name" value="GHL10"/>
</dbReference>
<dbReference type="EMBL" id="CADCTQ010000199">
    <property type="protein sequence ID" value="CAA9256066.1"/>
    <property type="molecule type" value="Genomic_DNA"/>
</dbReference>
<reference evidence="5" key="1">
    <citation type="submission" date="2020-02" db="EMBL/GenBank/DDBJ databases">
        <authorList>
            <person name="Meier V. D."/>
        </authorList>
    </citation>
    <scope>NUCLEOTIDE SEQUENCE</scope>
    <source>
        <strain evidence="5">AVDCRST_MAG56</strain>
    </source>
</reference>
<dbReference type="Gene3D" id="2.60.40.10">
    <property type="entry name" value="Immunoglobulins"/>
    <property type="match status" value="3"/>
</dbReference>
<feature type="domain" description="Fibronectin type-III" evidence="4">
    <location>
        <begin position="411"/>
        <end position="516"/>
    </location>
</feature>
<dbReference type="InterPro" id="IPR003410">
    <property type="entry name" value="HYR_dom"/>
</dbReference>
<gene>
    <name evidence="5" type="ORF">AVDCRST_MAG56-2215</name>
</gene>
<dbReference type="GO" id="GO:0016787">
    <property type="term" value="F:hydrolase activity"/>
    <property type="evidence" value="ECO:0007669"/>
    <property type="project" value="UniProtKB-KW"/>
</dbReference>
<keyword evidence="1" id="KW-0732">Signal</keyword>
<dbReference type="InterPro" id="IPR052177">
    <property type="entry name" value="Divisome_Glycosyl_Hydrolase"/>
</dbReference>
<dbReference type="InterPro" id="IPR003961">
    <property type="entry name" value="FN3_dom"/>
</dbReference>
<dbReference type="SUPFAM" id="SSF51445">
    <property type="entry name" value="(Trans)glycosidases"/>
    <property type="match status" value="1"/>
</dbReference>
<accession>A0A6J4ILR7</accession>
<dbReference type="InterPro" id="IPR022409">
    <property type="entry name" value="PKD/Chitinase_dom"/>
</dbReference>
<proteinExistence type="predicted"/>
<evidence type="ECO:0000256" key="2">
    <source>
        <dbReference type="ARBA" id="ARBA00022737"/>
    </source>
</evidence>
<keyword evidence="5" id="KW-0378">Hydrolase</keyword>
<evidence type="ECO:0000313" key="5">
    <source>
        <dbReference type="EMBL" id="CAA9256066.1"/>
    </source>
</evidence>
<dbReference type="InterPro" id="IPR017853">
    <property type="entry name" value="GH"/>
</dbReference>
<feature type="domain" description="HYR" evidence="3">
    <location>
        <begin position="505"/>
        <end position="591"/>
    </location>
</feature>
<protein>
    <submittedName>
        <fullName evidence="5">COG1649 predicted glycoside hydrolase</fullName>
    </submittedName>
</protein>
<name>A0A6J4ILR7_9SPHI</name>
<dbReference type="InterPro" id="IPR036116">
    <property type="entry name" value="FN3_sf"/>
</dbReference>
<dbReference type="AlphaFoldDB" id="A0A6J4ILR7"/>
<dbReference type="CDD" id="cd00146">
    <property type="entry name" value="PKD"/>
    <property type="match status" value="1"/>
</dbReference>
<dbReference type="SUPFAM" id="SSF49265">
    <property type="entry name" value="Fibronectin type III"/>
    <property type="match status" value="1"/>
</dbReference>
<keyword evidence="2" id="KW-0677">Repeat</keyword>
<dbReference type="SMART" id="SM00089">
    <property type="entry name" value="PKD"/>
    <property type="match status" value="1"/>
</dbReference>
<evidence type="ECO:0000259" key="4">
    <source>
        <dbReference type="PROSITE" id="PS50853"/>
    </source>
</evidence>
<evidence type="ECO:0000259" key="3">
    <source>
        <dbReference type="PROSITE" id="PS50825"/>
    </source>
</evidence>
<dbReference type="SUPFAM" id="SSF49299">
    <property type="entry name" value="PKD domain"/>
    <property type="match status" value="1"/>
</dbReference>
<sequence>MQKGLFTLLFTFTLFAAFAQRMPKRELRGAWIATYLNIDWPNRTQTPEAQRAALLTILDHHQATGINVLYIQVRSQCDALYPSNFEPWTADLTGTQGKNPGWDPVQFAIDECHKRGMEFHAWMNPYRAAGNATQLPNFAPNHVTKVHPEWLLSQGNLRVLDPGIPAVRDYVMGVIEDVVSRYDLDGLHFDDYFYPPAAPLGTIPYNDDATYAADPRGFTDRGDWRRDNVNLLVKRVHETVKTLKPWVKFGISPTGIYRNSTNPEIGTNTRGLEHYTTLHADSRKWIQEGWVDYLAPQVYWWIGQPGADYGIVTPWWNNQAYGRHIYIGLAGYKVNDPAQGVNWANPSQIPNQVRMVRSASYPNLYGQAVYNTSSLRSTTRLGFRDSLRNDFYRRPVLLPAMPWRDNEAPAAPSALTATRNADGTTGLAWTPPAATGNPLDEARQFAVYRAETPAIDVAGGAHLVHVTAVGATTFTDTPPVPGNTYFYQVTALDRFHNESTPSNVTDYAGPVVVLPPTQTLVLDAACAATLPDYRSLATVSDDVSPAEAITVAQSPAPGAAVAGTGPVTVSFTATDESGKTTTASFTVTPQDVTPPVVLTRNLTRELKGGTVTITAADIDNGSGDNCGLDLSTLTVSPASFNCTNVGPNPVTLTVRDQSGNVASAVATVTVTGAVPQVAVALGRTDATFTGLPANTIALGYGAQELTLSATDGTSTGSTFAWSPAAGLSSPSDATTRFTPTAPGLYTFTVQATNPNGCTGTASVTVRVLDARCGDLNDKVLVCARNGGNATQVCVDRDAVPALLQKWGTLDGCRPTAQTAAAGRLGDGEDSGAGVLTAAPNPFVNEVTVSFRLPVAQTHAELDVYNGQGQRVSRLYAGAIEAGRTYRFAVAADRLPGRFFVARLVTAGKVYHYKLVKVD</sequence>
<organism evidence="5">
    <name type="scientific">uncultured Cytophagales bacterium</name>
    <dbReference type="NCBI Taxonomy" id="158755"/>
    <lineage>
        <taxon>Bacteria</taxon>
        <taxon>Pseudomonadati</taxon>
        <taxon>Bacteroidota</taxon>
        <taxon>Sphingobacteriia</taxon>
        <taxon>Sphingobacteriales</taxon>
        <taxon>environmental samples</taxon>
    </lineage>
</organism>
<dbReference type="CDD" id="cd00063">
    <property type="entry name" value="FN3"/>
    <property type="match status" value="1"/>
</dbReference>
<dbReference type="PROSITE" id="PS50853">
    <property type="entry name" value="FN3"/>
    <property type="match status" value="1"/>
</dbReference>
<evidence type="ECO:0000256" key="1">
    <source>
        <dbReference type="ARBA" id="ARBA00022729"/>
    </source>
</evidence>
<dbReference type="InterPro" id="IPR013783">
    <property type="entry name" value="Ig-like_fold"/>
</dbReference>
<dbReference type="Pfam" id="PF02638">
    <property type="entry name" value="GHL10"/>
    <property type="match status" value="1"/>
</dbReference>
<dbReference type="PANTHER" id="PTHR43405">
    <property type="entry name" value="GLYCOSYL HYDROLASE DIGH"/>
    <property type="match status" value="1"/>
</dbReference>
<dbReference type="PROSITE" id="PS50825">
    <property type="entry name" value="HYR"/>
    <property type="match status" value="1"/>
</dbReference>